<proteinExistence type="predicted"/>
<reference evidence="1" key="1">
    <citation type="journal article" date="2014" name="Front. Microbiol.">
        <title>High frequency of phylogenetically diverse reductive dehalogenase-homologous genes in deep subseafloor sedimentary metagenomes.</title>
        <authorList>
            <person name="Kawai M."/>
            <person name="Futagami T."/>
            <person name="Toyoda A."/>
            <person name="Takaki Y."/>
            <person name="Nishi S."/>
            <person name="Hori S."/>
            <person name="Arai W."/>
            <person name="Tsubouchi T."/>
            <person name="Morono Y."/>
            <person name="Uchiyama I."/>
            <person name="Ito T."/>
            <person name="Fujiyama A."/>
            <person name="Inagaki F."/>
            <person name="Takami H."/>
        </authorList>
    </citation>
    <scope>NUCLEOTIDE SEQUENCE</scope>
    <source>
        <strain evidence="1">Expedition CK06-06</strain>
    </source>
</reference>
<organism evidence="1">
    <name type="scientific">marine sediment metagenome</name>
    <dbReference type="NCBI Taxonomy" id="412755"/>
    <lineage>
        <taxon>unclassified sequences</taxon>
        <taxon>metagenomes</taxon>
        <taxon>ecological metagenomes</taxon>
    </lineage>
</organism>
<evidence type="ECO:0000313" key="1">
    <source>
        <dbReference type="EMBL" id="GAH61121.1"/>
    </source>
</evidence>
<gene>
    <name evidence="1" type="ORF">S03H2_33240</name>
</gene>
<name>X1GT99_9ZZZZ</name>
<sequence>MRVTSRTEKWTHFGYAPKQEESPPYLAKVRYFRAPAGLIMELEGINISAQVREVKFAGIIQIHQAHKPASKWGIYPHIEDQDVIFRYEASTSDKSVSTNQTFDLFNYELKEFTVMYRSTDSTMEYRPAIIIYYRYIKFIDTLDKLEYAVKQPRIKKSKGLGQLELEER</sequence>
<accession>X1GT99</accession>
<dbReference type="AlphaFoldDB" id="X1GT99"/>
<dbReference type="EMBL" id="BARU01020224">
    <property type="protein sequence ID" value="GAH61121.1"/>
    <property type="molecule type" value="Genomic_DNA"/>
</dbReference>
<comment type="caution">
    <text evidence="1">The sequence shown here is derived from an EMBL/GenBank/DDBJ whole genome shotgun (WGS) entry which is preliminary data.</text>
</comment>
<protein>
    <submittedName>
        <fullName evidence="1">Uncharacterized protein</fullName>
    </submittedName>
</protein>